<dbReference type="Proteomes" id="UP000762676">
    <property type="component" value="Unassembled WGS sequence"/>
</dbReference>
<dbReference type="PANTHER" id="PTHR48438">
    <property type="entry name" value="ALPHA-(1,3)-FUCOSYLTRANSFERASE C-RELATED"/>
    <property type="match status" value="1"/>
</dbReference>
<dbReference type="AlphaFoldDB" id="A0AAV4FV89"/>
<accession>A0AAV4FV89</accession>
<feature type="transmembrane region" description="Helical" evidence="12">
    <location>
        <begin position="12"/>
        <end position="44"/>
    </location>
</feature>
<dbReference type="InterPro" id="IPR038577">
    <property type="entry name" value="GT10-like_C_sf"/>
</dbReference>
<organism evidence="15 16">
    <name type="scientific">Elysia marginata</name>
    <dbReference type="NCBI Taxonomy" id="1093978"/>
    <lineage>
        <taxon>Eukaryota</taxon>
        <taxon>Metazoa</taxon>
        <taxon>Spiralia</taxon>
        <taxon>Lophotrochozoa</taxon>
        <taxon>Mollusca</taxon>
        <taxon>Gastropoda</taxon>
        <taxon>Heterobranchia</taxon>
        <taxon>Euthyneura</taxon>
        <taxon>Panpulmonata</taxon>
        <taxon>Sacoglossa</taxon>
        <taxon>Placobranchoidea</taxon>
        <taxon>Plakobranchidae</taxon>
        <taxon>Elysia</taxon>
    </lineage>
</organism>
<evidence type="ECO:0000256" key="10">
    <source>
        <dbReference type="ARBA" id="ARBA00023136"/>
    </source>
</evidence>
<evidence type="ECO:0000256" key="3">
    <source>
        <dbReference type="ARBA" id="ARBA00008919"/>
    </source>
</evidence>
<dbReference type="InterPro" id="IPR055270">
    <property type="entry name" value="Glyco_tran_10_C"/>
</dbReference>
<reference evidence="15 16" key="1">
    <citation type="journal article" date="2021" name="Elife">
        <title>Chloroplast acquisition without the gene transfer in kleptoplastic sea slugs, Plakobranchus ocellatus.</title>
        <authorList>
            <person name="Maeda T."/>
            <person name="Takahashi S."/>
            <person name="Yoshida T."/>
            <person name="Shimamura S."/>
            <person name="Takaki Y."/>
            <person name="Nagai Y."/>
            <person name="Toyoda A."/>
            <person name="Suzuki Y."/>
            <person name="Arimoto A."/>
            <person name="Ishii H."/>
            <person name="Satoh N."/>
            <person name="Nishiyama T."/>
            <person name="Hasebe M."/>
            <person name="Maruyama T."/>
            <person name="Minagawa J."/>
            <person name="Obokata J."/>
            <person name="Shigenobu S."/>
        </authorList>
    </citation>
    <scope>NUCLEOTIDE SEQUENCE [LARGE SCALE GENOMIC DNA]</scope>
</reference>
<dbReference type="SUPFAM" id="SSF53756">
    <property type="entry name" value="UDP-Glycosyltransferase/glycogen phosphorylase"/>
    <property type="match status" value="1"/>
</dbReference>
<dbReference type="InterPro" id="IPR031481">
    <property type="entry name" value="Glyco_tran_10_N"/>
</dbReference>
<evidence type="ECO:0000313" key="16">
    <source>
        <dbReference type="Proteomes" id="UP000762676"/>
    </source>
</evidence>
<dbReference type="FunFam" id="3.40.50.11660:FF:000004">
    <property type="entry name" value="Glycoprotein 3-alpha-L-fucosyltransferase A"/>
    <property type="match status" value="1"/>
</dbReference>
<comment type="caution">
    <text evidence="15">The sequence shown here is derived from an EMBL/GenBank/DDBJ whole genome shotgun (WGS) entry which is preliminary data.</text>
</comment>
<evidence type="ECO:0000256" key="8">
    <source>
        <dbReference type="ARBA" id="ARBA00022989"/>
    </source>
</evidence>
<feature type="domain" description="Fucosyltransferase N-terminal" evidence="14">
    <location>
        <begin position="134"/>
        <end position="220"/>
    </location>
</feature>
<evidence type="ECO:0000256" key="11">
    <source>
        <dbReference type="ARBA" id="ARBA00023180"/>
    </source>
</evidence>
<evidence type="ECO:0000256" key="12">
    <source>
        <dbReference type="RuleBase" id="RU003832"/>
    </source>
</evidence>
<evidence type="ECO:0000256" key="4">
    <source>
        <dbReference type="ARBA" id="ARBA00022676"/>
    </source>
</evidence>
<evidence type="ECO:0000313" key="15">
    <source>
        <dbReference type="EMBL" id="GFR76653.1"/>
    </source>
</evidence>
<keyword evidence="8 12" id="KW-1133">Transmembrane helix</keyword>
<evidence type="ECO:0000256" key="6">
    <source>
        <dbReference type="ARBA" id="ARBA00022692"/>
    </source>
</evidence>
<comment type="pathway">
    <text evidence="2">Protein modification; protein glycosylation.</text>
</comment>
<evidence type="ECO:0000259" key="13">
    <source>
        <dbReference type="Pfam" id="PF00852"/>
    </source>
</evidence>
<dbReference type="GO" id="GO:0008417">
    <property type="term" value="F:fucosyltransferase activity"/>
    <property type="evidence" value="ECO:0007669"/>
    <property type="project" value="InterPro"/>
</dbReference>
<protein>
    <recommendedName>
        <fullName evidence="12">Fucosyltransferase</fullName>
        <ecNumber evidence="12">2.4.1.-</ecNumber>
    </recommendedName>
</protein>
<dbReference type="EMBL" id="BMAT01000935">
    <property type="protein sequence ID" value="GFR76653.1"/>
    <property type="molecule type" value="Genomic_DNA"/>
</dbReference>
<dbReference type="GO" id="GO:0000139">
    <property type="term" value="C:Golgi membrane"/>
    <property type="evidence" value="ECO:0007669"/>
    <property type="project" value="UniProtKB-SubCell"/>
</dbReference>
<dbReference type="PANTHER" id="PTHR48438:SF1">
    <property type="entry name" value="ALPHA-(1,3)-FUCOSYLTRANSFERASE C-RELATED"/>
    <property type="match status" value="1"/>
</dbReference>
<name>A0AAV4FV89_9GAST</name>
<sequence length="452" mass="51260">MAVVEVVVLVAAAVVVVVVVVAVAVVVVVVVVVVVLVVVVVVLLRSNFTLLHLHSILLKKHQTPPRGPAAPFPLPALLHSPPPRSLRYQLTVPSPPKPTDAKLILFSDFPDYYELEGRQGPKGLAHCTIPGPKGQQTRCELTVDNRRFQQADAVLFYSHGKHHMNDLGFDPVKRPGSTWTFFAVESPIHSLNTLFNDAAFHNKFNSTMTYRTDSEFWHGYFRTQRRKPPASPEESRAEEIELRRVFRKKSKMAAVFVSNCGAPSRRDVYVRELQKHIPVDVYGNCGPLRCQDRKACDEMLNKDYKFYLAFENSLCYDYITEKLLKILSARRVVPVVRGGADYSRLAPKNSVVDTSKFSSIAHLAAHLKELAADEEKWIQMFQWSSSWEVKGPDLPFCEYCQHLYSAQRSSNLYSNVYQWWSKGTCYPVKDVPRSLIQGRLLSFVDNIRSLWA</sequence>
<keyword evidence="6 12" id="KW-0812">Transmembrane</keyword>
<dbReference type="Gene3D" id="3.40.50.11660">
    <property type="entry name" value="Glycosyl transferase family 10, C-terminal domain"/>
    <property type="match status" value="1"/>
</dbReference>
<dbReference type="Pfam" id="PF00852">
    <property type="entry name" value="Glyco_transf_10"/>
    <property type="match status" value="1"/>
</dbReference>
<gene>
    <name evidence="15" type="ORF">ElyMa_000488500</name>
</gene>
<keyword evidence="10 12" id="KW-0472">Membrane</keyword>
<keyword evidence="5 12" id="KW-0808">Transferase</keyword>
<keyword evidence="11" id="KW-0325">Glycoprotein</keyword>
<keyword evidence="7" id="KW-0735">Signal-anchor</keyword>
<proteinExistence type="inferred from homology"/>
<dbReference type="InterPro" id="IPR001503">
    <property type="entry name" value="Glyco_trans_10"/>
</dbReference>
<evidence type="ECO:0000256" key="9">
    <source>
        <dbReference type="ARBA" id="ARBA00023034"/>
    </source>
</evidence>
<comment type="subcellular location">
    <subcellularLocation>
        <location evidence="1">Golgi apparatus membrane</location>
        <topology evidence="1">Single-pass type II membrane protein</topology>
    </subcellularLocation>
    <subcellularLocation>
        <location evidence="12">Golgi apparatus</location>
        <location evidence="12">Golgi stack membrane</location>
        <topology evidence="12">Single-pass type II membrane protein</topology>
    </subcellularLocation>
</comment>
<keyword evidence="16" id="KW-1185">Reference proteome</keyword>
<evidence type="ECO:0000256" key="2">
    <source>
        <dbReference type="ARBA" id="ARBA00004922"/>
    </source>
</evidence>
<keyword evidence="9 12" id="KW-0333">Golgi apparatus</keyword>
<dbReference type="GO" id="GO:0032580">
    <property type="term" value="C:Golgi cisterna membrane"/>
    <property type="evidence" value="ECO:0007669"/>
    <property type="project" value="UniProtKB-SubCell"/>
</dbReference>
<feature type="domain" description="Fucosyltransferase C-terminal" evidence="13">
    <location>
        <begin position="247"/>
        <end position="419"/>
    </location>
</feature>
<evidence type="ECO:0000259" key="14">
    <source>
        <dbReference type="Pfam" id="PF17039"/>
    </source>
</evidence>
<dbReference type="Pfam" id="PF17039">
    <property type="entry name" value="Glyco_tran_10_N"/>
    <property type="match status" value="1"/>
</dbReference>
<evidence type="ECO:0000256" key="5">
    <source>
        <dbReference type="ARBA" id="ARBA00022679"/>
    </source>
</evidence>
<dbReference type="EC" id="2.4.1.-" evidence="12"/>
<comment type="similarity">
    <text evidence="3 12">Belongs to the glycosyltransferase 10 family.</text>
</comment>
<evidence type="ECO:0000256" key="7">
    <source>
        <dbReference type="ARBA" id="ARBA00022968"/>
    </source>
</evidence>
<keyword evidence="4 12" id="KW-0328">Glycosyltransferase</keyword>
<evidence type="ECO:0000256" key="1">
    <source>
        <dbReference type="ARBA" id="ARBA00004323"/>
    </source>
</evidence>